<proteinExistence type="predicted"/>
<sequence>MNKIAGSRNKKSDKACNVLAPTQRKKAKNSDWDLTRPADGGPIDPELIPSYGRHVAGRICLGQEQSMLKSRLRYIELFDVATDPHGRLSSSDRAACYIQYLLGSSLFTDKSGNVVPTKLWSLVKNVRSCRGFAWGAVVLAYLYGNLG</sequence>
<gene>
    <name evidence="1" type="ORF">M9H77_35641</name>
</gene>
<evidence type="ECO:0000313" key="2">
    <source>
        <dbReference type="Proteomes" id="UP001060085"/>
    </source>
</evidence>
<dbReference type="EMBL" id="CM044708">
    <property type="protein sequence ID" value="KAI5649636.1"/>
    <property type="molecule type" value="Genomic_DNA"/>
</dbReference>
<organism evidence="1 2">
    <name type="scientific">Catharanthus roseus</name>
    <name type="common">Madagascar periwinkle</name>
    <name type="synonym">Vinca rosea</name>
    <dbReference type="NCBI Taxonomy" id="4058"/>
    <lineage>
        <taxon>Eukaryota</taxon>
        <taxon>Viridiplantae</taxon>
        <taxon>Streptophyta</taxon>
        <taxon>Embryophyta</taxon>
        <taxon>Tracheophyta</taxon>
        <taxon>Spermatophyta</taxon>
        <taxon>Magnoliopsida</taxon>
        <taxon>eudicotyledons</taxon>
        <taxon>Gunneridae</taxon>
        <taxon>Pentapetalae</taxon>
        <taxon>asterids</taxon>
        <taxon>lamiids</taxon>
        <taxon>Gentianales</taxon>
        <taxon>Apocynaceae</taxon>
        <taxon>Rauvolfioideae</taxon>
        <taxon>Vinceae</taxon>
        <taxon>Catharanthinae</taxon>
        <taxon>Catharanthus</taxon>
    </lineage>
</organism>
<reference evidence="2" key="1">
    <citation type="journal article" date="2023" name="Nat. Plants">
        <title>Single-cell RNA sequencing provides a high-resolution roadmap for understanding the multicellular compartmentation of specialized metabolism.</title>
        <authorList>
            <person name="Sun S."/>
            <person name="Shen X."/>
            <person name="Li Y."/>
            <person name="Li Y."/>
            <person name="Wang S."/>
            <person name="Li R."/>
            <person name="Zhang H."/>
            <person name="Shen G."/>
            <person name="Guo B."/>
            <person name="Wei J."/>
            <person name="Xu J."/>
            <person name="St-Pierre B."/>
            <person name="Chen S."/>
            <person name="Sun C."/>
        </authorList>
    </citation>
    <scope>NUCLEOTIDE SEQUENCE [LARGE SCALE GENOMIC DNA]</scope>
</reference>
<dbReference type="Proteomes" id="UP001060085">
    <property type="component" value="Linkage Group LG08"/>
</dbReference>
<keyword evidence="2" id="KW-1185">Reference proteome</keyword>
<protein>
    <submittedName>
        <fullName evidence="1">Uncharacterized protein</fullName>
    </submittedName>
</protein>
<comment type="caution">
    <text evidence="1">The sequence shown here is derived from an EMBL/GenBank/DDBJ whole genome shotgun (WGS) entry which is preliminary data.</text>
</comment>
<evidence type="ECO:0000313" key="1">
    <source>
        <dbReference type="EMBL" id="KAI5649636.1"/>
    </source>
</evidence>
<name>A0ACB9ZQV0_CATRO</name>
<accession>A0ACB9ZQV0</accession>